<dbReference type="Gene3D" id="3.30.2080.10">
    <property type="entry name" value="GH92 mannosidase domain"/>
    <property type="match status" value="1"/>
</dbReference>
<sequence length="166" mass="18782">MSELAAQDFGQIAISNQPSFHLPYLYHYIGKPHYAQLILKNLLTHAFDQNSYPGDEDNGSMSSWFLFNSLGFYPVTPGSGQYLLGIPMLDKATIHLPNQKDITIHCKGNVPQYQFVTKTRLNQSNYDKLYLNHQDLIEGCQLEVTLGLVPPLNNYAKNDLPYSLTT</sequence>
<dbReference type="PANTHER" id="PTHR12143">
    <property type="entry name" value="PEPTIDE N-GLYCANASE PNGASE -RELATED"/>
    <property type="match status" value="1"/>
</dbReference>
<gene>
    <name evidence="2" type="ORF">STRIC_0354</name>
</gene>
<dbReference type="InterPro" id="IPR012939">
    <property type="entry name" value="Glyco_hydro_92"/>
</dbReference>
<dbReference type="GO" id="GO:0005829">
    <property type="term" value="C:cytosol"/>
    <property type="evidence" value="ECO:0007669"/>
    <property type="project" value="TreeGrafter"/>
</dbReference>
<dbReference type="AlphaFoldDB" id="G5K177"/>
<dbReference type="STRING" id="764299.STRIC_0354"/>
<organism evidence="2 3">
    <name type="scientific">Streptococcus ictaluri 707-05</name>
    <dbReference type="NCBI Taxonomy" id="764299"/>
    <lineage>
        <taxon>Bacteria</taxon>
        <taxon>Bacillati</taxon>
        <taxon>Bacillota</taxon>
        <taxon>Bacilli</taxon>
        <taxon>Lactobacillales</taxon>
        <taxon>Streptococcaceae</taxon>
        <taxon>Streptococcus</taxon>
    </lineage>
</organism>
<dbReference type="GO" id="GO:0000224">
    <property type="term" value="F:peptide-N4-(N-acetyl-beta-glucosaminyl)asparagine amidase activity"/>
    <property type="evidence" value="ECO:0007669"/>
    <property type="project" value="TreeGrafter"/>
</dbReference>
<keyword evidence="3" id="KW-1185">Reference proteome</keyword>
<dbReference type="InterPro" id="IPR050883">
    <property type="entry name" value="PNGase"/>
</dbReference>
<comment type="caution">
    <text evidence="2">The sequence shown here is derived from an EMBL/GenBank/DDBJ whole genome shotgun (WGS) entry which is preliminary data.</text>
</comment>
<protein>
    <submittedName>
        <fullName evidence="2">Glycosyl hydrolase, family 92 domain protein</fullName>
    </submittedName>
</protein>
<keyword evidence="2" id="KW-0378">Hydrolase</keyword>
<evidence type="ECO:0000313" key="2">
    <source>
        <dbReference type="EMBL" id="EHI70359.1"/>
    </source>
</evidence>
<accession>G5K177</accession>
<dbReference type="eggNOG" id="COG3537">
    <property type="taxonomic scope" value="Bacteria"/>
</dbReference>
<dbReference type="GO" id="GO:0006516">
    <property type="term" value="P:glycoprotein catabolic process"/>
    <property type="evidence" value="ECO:0007669"/>
    <property type="project" value="TreeGrafter"/>
</dbReference>
<evidence type="ECO:0000313" key="3">
    <source>
        <dbReference type="Proteomes" id="UP000003330"/>
    </source>
</evidence>
<dbReference type="Pfam" id="PF07971">
    <property type="entry name" value="Glyco_hydro_92"/>
    <property type="match status" value="1"/>
</dbReference>
<dbReference type="Proteomes" id="UP000003330">
    <property type="component" value="Unassembled WGS sequence"/>
</dbReference>
<dbReference type="PANTHER" id="PTHR12143:SF43">
    <property type="entry name" value="PUTATIVE-RELATED"/>
    <property type="match status" value="1"/>
</dbReference>
<reference evidence="2 3" key="1">
    <citation type="journal article" date="2014" name="Int. J. Syst. Evol. Microbiol.">
        <title>Phylogenomics and the dynamic genome evolution of the genus Streptococcus.</title>
        <authorList>
            <consortium name="The Broad Institute Genome Sequencing Platform"/>
            <person name="Richards V.P."/>
            <person name="Palmer S.R."/>
            <person name="Pavinski Bitar P.D."/>
            <person name="Qin X."/>
            <person name="Weinstock G.M."/>
            <person name="Highlander S.K."/>
            <person name="Town C.D."/>
            <person name="Burne R.A."/>
            <person name="Stanhope M.J."/>
        </authorList>
    </citation>
    <scope>NUCLEOTIDE SEQUENCE [LARGE SCALE GENOMIC DNA]</scope>
    <source>
        <strain evidence="2 3">707-05</strain>
    </source>
</reference>
<evidence type="ECO:0000259" key="1">
    <source>
        <dbReference type="Pfam" id="PF07971"/>
    </source>
</evidence>
<name>G5K177_9STRE</name>
<feature type="domain" description="Glycosyl hydrolase family 92" evidence="1">
    <location>
        <begin position="7"/>
        <end position="147"/>
    </location>
</feature>
<dbReference type="EMBL" id="AEUX02000004">
    <property type="protein sequence ID" value="EHI70359.1"/>
    <property type="molecule type" value="Genomic_DNA"/>
</dbReference>
<dbReference type="Gene3D" id="1.20.1610.10">
    <property type="entry name" value="alpha-1,2-mannosidases domains"/>
    <property type="match status" value="1"/>
</dbReference>
<proteinExistence type="predicted"/>